<dbReference type="SUPFAM" id="SSF54611">
    <property type="entry name" value="SecB-like"/>
    <property type="match status" value="1"/>
</dbReference>
<evidence type="ECO:0000256" key="1">
    <source>
        <dbReference type="ARBA" id="ARBA00009990"/>
    </source>
</evidence>
<name>A0ABV5C9M4_9SPHI</name>
<evidence type="ECO:0000313" key="5">
    <source>
        <dbReference type="EMBL" id="MFB5944247.1"/>
    </source>
</evidence>
<evidence type="ECO:0000256" key="4">
    <source>
        <dbReference type="ARBA" id="ARBA00023010"/>
    </source>
</evidence>
<keyword evidence="2" id="KW-0813">Transport</keyword>
<comment type="caution">
    <text evidence="5">The sequence shown here is derived from an EMBL/GenBank/DDBJ whole genome shotgun (WGS) entry which is preliminary data.</text>
</comment>
<keyword evidence="3" id="KW-0653">Protein transport</keyword>
<dbReference type="Pfam" id="PF02556">
    <property type="entry name" value="SecB"/>
    <property type="match status" value="1"/>
</dbReference>
<keyword evidence="6" id="KW-1185">Reference proteome</keyword>
<dbReference type="InterPro" id="IPR003708">
    <property type="entry name" value="SecB"/>
</dbReference>
<proteinExistence type="inferred from homology"/>
<dbReference type="EMBL" id="JBBVGT010000001">
    <property type="protein sequence ID" value="MFB5944247.1"/>
    <property type="molecule type" value="Genomic_DNA"/>
</dbReference>
<dbReference type="Gene3D" id="3.10.420.10">
    <property type="entry name" value="SecB-like"/>
    <property type="match status" value="1"/>
</dbReference>
<evidence type="ECO:0000313" key="6">
    <source>
        <dbReference type="Proteomes" id="UP001580928"/>
    </source>
</evidence>
<evidence type="ECO:0000256" key="2">
    <source>
        <dbReference type="ARBA" id="ARBA00022448"/>
    </source>
</evidence>
<evidence type="ECO:0000256" key="3">
    <source>
        <dbReference type="ARBA" id="ARBA00022927"/>
    </source>
</evidence>
<comment type="similarity">
    <text evidence="1">Belongs to the SecB family.</text>
</comment>
<sequence>MVQFTDVNLTVATFETSITSELKTSKFEVDCLYNDEENKHFATRFNIELFAPDQGFRLHITAIAHFESDEKLTHEFLNSDFTKVNAPAIAFPYVRTFISNLTLNAGYSPVYLPSFNFVSLAEEKRAKAITAAKEGSSKKK</sequence>
<gene>
    <name evidence="5" type="ORF">WKR92_00235</name>
</gene>
<dbReference type="RefSeq" id="WP_375555831.1">
    <property type="nucleotide sequence ID" value="NZ_JBBVGT010000001.1"/>
</dbReference>
<protein>
    <submittedName>
        <fullName evidence="5">Protein-export chaperone SecB</fullName>
    </submittedName>
</protein>
<dbReference type="Proteomes" id="UP001580928">
    <property type="component" value="Unassembled WGS sequence"/>
</dbReference>
<reference evidence="5 6" key="1">
    <citation type="submission" date="2024-04" db="EMBL/GenBank/DDBJ databases">
        <title>Albibacterium profundi sp. nov., isolated from sediment of the Challenger Deep of Mariana Trench.</title>
        <authorList>
            <person name="Wang Y."/>
        </authorList>
    </citation>
    <scope>NUCLEOTIDE SEQUENCE [LARGE SCALE GENOMIC DNA]</scope>
    <source>
        <strain evidence="5 6">RHL897</strain>
    </source>
</reference>
<dbReference type="InterPro" id="IPR035958">
    <property type="entry name" value="SecB-like_sf"/>
</dbReference>
<accession>A0ABV5C9M4</accession>
<keyword evidence="4" id="KW-0811">Translocation</keyword>
<organism evidence="5 6">
    <name type="scientific">Albibacterium profundi</name>
    <dbReference type="NCBI Taxonomy" id="3134906"/>
    <lineage>
        <taxon>Bacteria</taxon>
        <taxon>Pseudomonadati</taxon>
        <taxon>Bacteroidota</taxon>
        <taxon>Sphingobacteriia</taxon>
        <taxon>Sphingobacteriales</taxon>
        <taxon>Sphingobacteriaceae</taxon>
        <taxon>Albibacterium</taxon>
    </lineage>
</organism>